<evidence type="ECO:0000256" key="5">
    <source>
        <dbReference type="ARBA" id="ARBA00023163"/>
    </source>
</evidence>
<evidence type="ECO:0000256" key="1">
    <source>
        <dbReference type="ARBA" id="ARBA00004123"/>
    </source>
</evidence>
<accession>A0A0N6VYX0</accession>
<proteinExistence type="evidence at transcript level"/>
<evidence type="ECO:0000256" key="4">
    <source>
        <dbReference type="ARBA" id="ARBA00023159"/>
    </source>
</evidence>
<dbReference type="InterPro" id="IPR025610">
    <property type="entry name" value="MYC/MYB_N"/>
</dbReference>
<feature type="domain" description="BHLH" evidence="8">
    <location>
        <begin position="473"/>
        <end position="522"/>
    </location>
</feature>
<evidence type="ECO:0000313" key="9">
    <source>
        <dbReference type="EMBL" id="AHY20033.1"/>
    </source>
</evidence>
<feature type="compositionally biased region" description="Polar residues" evidence="7">
    <location>
        <begin position="224"/>
        <end position="235"/>
    </location>
</feature>
<dbReference type="InterPro" id="IPR036638">
    <property type="entry name" value="HLH_DNA-bd_sf"/>
</dbReference>
<evidence type="ECO:0000256" key="6">
    <source>
        <dbReference type="ARBA" id="ARBA00023242"/>
    </source>
</evidence>
<dbReference type="AlphaFoldDB" id="A0A0N6VYX0"/>
<dbReference type="GO" id="GO:0046983">
    <property type="term" value="F:protein dimerization activity"/>
    <property type="evidence" value="ECO:0007669"/>
    <property type="project" value="InterPro"/>
</dbReference>
<dbReference type="PANTHER" id="PTHR46266:SF4">
    <property type="entry name" value="TRANSCRIPTION FACTOR TT8"/>
    <property type="match status" value="1"/>
</dbReference>
<keyword evidence="6" id="KW-0539">Nucleus</keyword>
<feature type="compositionally biased region" description="Basic and acidic residues" evidence="7">
    <location>
        <begin position="449"/>
        <end position="463"/>
    </location>
</feature>
<gene>
    <name evidence="9" type="primary">bHLH2</name>
</gene>
<reference evidence="9" key="1">
    <citation type="submission" date="2013-12" db="EMBL/GenBank/DDBJ databases">
        <authorList>
            <person name="Li W."/>
            <person name="Chetelat R.T."/>
        </authorList>
    </citation>
    <scope>NUCLEOTIDE SEQUENCE</scope>
    <source>
        <tissue evidence="9">Petal</tissue>
    </source>
</reference>
<dbReference type="InterPro" id="IPR011598">
    <property type="entry name" value="bHLH_dom"/>
</dbReference>
<dbReference type="InterPro" id="IPR054502">
    <property type="entry name" value="bHLH-TF_ACT-like_plant"/>
</dbReference>
<evidence type="ECO:0000256" key="2">
    <source>
        <dbReference type="ARBA" id="ARBA00005510"/>
    </source>
</evidence>
<comment type="similarity">
    <text evidence="2">Belongs to the bHLH protein family.</text>
</comment>
<sequence length="692" mass="77851">MAAPSSNNLQQLLQSVVQSVRSTYSVFWQLCPRQQVLVWGGGYYNGVIKTRKTVQAVEVSTEEASLQRSQQLRELYEALATSGKGGQPVPRPSASLSPEDLTESEWFYLLCVSFSFPPGVGLPGEAFTQGKHVWLARANEADRNTFTRALLAKSAHIQTVLCIPIMDNGVLELGTTKKVQEDLGLVQHAKSFFTDYIDKQPKPALSEHSTSNPVTNVDQSFFYSQPFQPTSVNPQGSDQEEDDEDDEDDADEEDTDDGSDDEQEAGTDSDKETGRYNARVSTPDIHSSLATAGAAIPGTEQSELMQIEMSDGIRLCPSDDCSNDLDSELQMLGMGCNDSMQSDQHQEDTYQDWHLLHEDLYNQFPHTGTLMDQSHKDAHYSETVSSILYHNSNQWADSLPVSYLDHSWQTAFSKWNNEDQVLQVSSVRKSQWMLKYNLFTVPHLHLRLKNENSPKSRDGDSGSKFHKGTPQEEPSANHVIAERRRREKLNERFVTLRSLVPFVTKVDKASILGDTIEYLKQLRRHIEDLESQSKQMGNNQRSKETSVERPSNSKEKIIRVNSSPILQHASNGRTRIALSDRRKVRVIERDSSITKQAESVEALSTNVQVSIIETDALLELCCPYRDGLLLKIMQTLHELRLEVISVQSSSANNTRVAELRAKVKEVQGRKASIVEVKKKAIHLIFSEFSILY</sequence>
<feature type="region of interest" description="Disordered" evidence="7">
    <location>
        <begin position="449"/>
        <end position="484"/>
    </location>
</feature>
<dbReference type="SUPFAM" id="SSF47459">
    <property type="entry name" value="HLH, helix-loop-helix DNA-binding domain"/>
    <property type="match status" value="1"/>
</dbReference>
<feature type="compositionally biased region" description="Basic and acidic residues" evidence="7">
    <location>
        <begin position="541"/>
        <end position="555"/>
    </location>
</feature>
<evidence type="ECO:0000256" key="3">
    <source>
        <dbReference type="ARBA" id="ARBA00023015"/>
    </source>
</evidence>
<dbReference type="PROSITE" id="PS50888">
    <property type="entry name" value="BHLH"/>
    <property type="match status" value="1"/>
</dbReference>
<organism evidence="9">
    <name type="scientific">Tulipa fosteriana</name>
    <dbReference type="NCBI Taxonomy" id="93697"/>
    <lineage>
        <taxon>Eukaryota</taxon>
        <taxon>Viridiplantae</taxon>
        <taxon>Streptophyta</taxon>
        <taxon>Embryophyta</taxon>
        <taxon>Tracheophyta</taxon>
        <taxon>Spermatophyta</taxon>
        <taxon>Magnoliopsida</taxon>
        <taxon>Liliopsida</taxon>
        <taxon>Liliales</taxon>
        <taxon>Liliaceae</taxon>
        <taxon>Tulipa</taxon>
    </lineage>
</organism>
<protein>
    <submittedName>
        <fullName evidence="9">BHLH protein</fullName>
    </submittedName>
</protein>
<dbReference type="Pfam" id="PF14215">
    <property type="entry name" value="bHLH-MYC_N"/>
    <property type="match status" value="1"/>
</dbReference>
<comment type="subcellular location">
    <subcellularLocation>
        <location evidence="1">Nucleus</location>
    </subcellularLocation>
</comment>
<dbReference type="EMBL" id="KF924736">
    <property type="protein sequence ID" value="AHY20033.1"/>
    <property type="molecule type" value="mRNA"/>
</dbReference>
<evidence type="ECO:0000259" key="8">
    <source>
        <dbReference type="PROSITE" id="PS50888"/>
    </source>
</evidence>
<feature type="compositionally biased region" description="Acidic residues" evidence="7">
    <location>
        <begin position="238"/>
        <end position="267"/>
    </location>
</feature>
<dbReference type="Gene3D" id="4.10.280.10">
    <property type="entry name" value="Helix-loop-helix DNA-binding domain"/>
    <property type="match status" value="1"/>
</dbReference>
<evidence type="ECO:0000256" key="7">
    <source>
        <dbReference type="SAM" id="MobiDB-lite"/>
    </source>
</evidence>
<dbReference type="SMART" id="SM00353">
    <property type="entry name" value="HLH"/>
    <property type="match status" value="1"/>
</dbReference>
<dbReference type="PANTHER" id="PTHR46266">
    <property type="entry name" value="TRANSCRIPTION FACTOR TT8"/>
    <property type="match status" value="1"/>
</dbReference>
<dbReference type="Pfam" id="PF22754">
    <property type="entry name" value="bHLH-TF_ACT-like_plant"/>
    <property type="match status" value="1"/>
</dbReference>
<name>A0A0N6VYX0_9LILI</name>
<feature type="region of interest" description="Disordered" evidence="7">
    <location>
        <begin position="224"/>
        <end position="275"/>
    </location>
</feature>
<dbReference type="InterPro" id="IPR029016">
    <property type="entry name" value="GAF-like_dom_sf"/>
</dbReference>
<dbReference type="Pfam" id="PF00010">
    <property type="entry name" value="HLH"/>
    <property type="match status" value="1"/>
</dbReference>
<keyword evidence="4" id="KW-0010">Activator</keyword>
<dbReference type="GO" id="GO:0005634">
    <property type="term" value="C:nucleus"/>
    <property type="evidence" value="ECO:0007669"/>
    <property type="project" value="UniProtKB-SubCell"/>
</dbReference>
<feature type="region of interest" description="Disordered" evidence="7">
    <location>
        <begin position="530"/>
        <end position="555"/>
    </location>
</feature>
<keyword evidence="5" id="KW-0804">Transcription</keyword>
<dbReference type="Gene3D" id="3.30.450.40">
    <property type="match status" value="1"/>
</dbReference>
<keyword evidence="3" id="KW-0805">Transcription regulation</keyword>